<reference evidence="1 2" key="1">
    <citation type="submission" date="2021-02" db="EMBL/GenBank/DDBJ databases">
        <title>FDA dAtabase for Regulatory Grade micrObial Sequences (FDA-ARGOS): Supporting development and validation of Infectious Disease Dx tests.</title>
        <authorList>
            <person name="Minogue T."/>
            <person name="Wolcott M."/>
            <person name="Wasieloski L."/>
            <person name="Aguilar W."/>
            <person name="Moore D."/>
            <person name="Jaissle J."/>
            <person name="Tallon L."/>
            <person name="Sadzewicz L."/>
            <person name="Zhao X."/>
            <person name="Boylan J."/>
            <person name="Ott S."/>
            <person name="Bowen H."/>
            <person name="Vavikolanu K."/>
            <person name="Mehta A."/>
            <person name="Aluvathingal J."/>
            <person name="Nadendla S."/>
            <person name="Yan Y."/>
            <person name="Sichtig H."/>
        </authorList>
    </citation>
    <scope>NUCLEOTIDE SEQUENCE [LARGE SCALE GENOMIC DNA]</scope>
    <source>
        <strain evidence="1 2">FDAARGOS_1272</strain>
    </source>
</reference>
<dbReference type="Proteomes" id="UP000625568">
    <property type="component" value="Chromosome 1"/>
</dbReference>
<dbReference type="RefSeq" id="WP_174905066.1">
    <property type="nucleotide sequence ID" value="NZ_JAGSTI010000024.1"/>
</dbReference>
<keyword evidence="2" id="KW-1185">Reference proteome</keyword>
<protein>
    <submittedName>
        <fullName evidence="1">Uncharacterized protein</fullName>
    </submittedName>
</protein>
<proteinExistence type="predicted"/>
<name>A0A892IA94_9BURK</name>
<organism evidence="1 2">
    <name type="scientific">Burkholderia dolosa</name>
    <dbReference type="NCBI Taxonomy" id="152500"/>
    <lineage>
        <taxon>Bacteria</taxon>
        <taxon>Pseudomonadati</taxon>
        <taxon>Pseudomonadota</taxon>
        <taxon>Betaproteobacteria</taxon>
        <taxon>Burkholderiales</taxon>
        <taxon>Burkholderiaceae</taxon>
        <taxon>Burkholderia</taxon>
        <taxon>Burkholderia cepacia complex</taxon>
    </lineage>
</organism>
<sequence>MRIGGSGAIGGERRRRFVSVGRAGVRRRVLRGDGVSVCDTVRRLQCFGRRRHGGSVHRLRVDRTRICTGERVGSNRLLRRRIERGSRPIAGVFPHRDVVRRIECQRGARVRDMRSLVVRLMRIRGFICDDVCRAGLRRLDGCRHIARIDDRLVRA</sequence>
<dbReference type="AlphaFoldDB" id="A0A892IA94"/>
<dbReference type="EMBL" id="CP069482">
    <property type="protein sequence ID" value="QRO77709.1"/>
    <property type="molecule type" value="Genomic_DNA"/>
</dbReference>
<evidence type="ECO:0000313" key="2">
    <source>
        <dbReference type="Proteomes" id="UP000625568"/>
    </source>
</evidence>
<accession>A0A892IA94</accession>
<evidence type="ECO:0000313" key="1">
    <source>
        <dbReference type="EMBL" id="QRO77709.1"/>
    </source>
</evidence>
<gene>
    <name evidence="1" type="ORF">I6K02_01960</name>
</gene>